<feature type="binding site" evidence="10">
    <location>
        <position position="189"/>
    </location>
    <ligand>
        <name>Mn(2+)</name>
        <dbReference type="ChEBI" id="CHEBI:29035"/>
    </ligand>
</feature>
<keyword evidence="7" id="KW-0119">Carbohydrate metabolism</keyword>
<dbReference type="Proteomes" id="UP000031971">
    <property type="component" value="Unassembled WGS sequence"/>
</dbReference>
<dbReference type="GO" id="GO:0046872">
    <property type="term" value="F:metal ion binding"/>
    <property type="evidence" value="ECO:0007669"/>
    <property type="project" value="UniProtKB-KW"/>
</dbReference>
<keyword evidence="15" id="KW-1185">Reference proteome</keyword>
<feature type="binding site" evidence="10">
    <location>
        <position position="219"/>
    </location>
    <ligand>
        <name>Mn(2+)</name>
        <dbReference type="ChEBI" id="CHEBI:29035"/>
    </ligand>
</feature>
<evidence type="ECO:0000256" key="3">
    <source>
        <dbReference type="ARBA" id="ARBA00022723"/>
    </source>
</evidence>
<sequence length="443" mass="49040">MIGSDHLDIGKQTWEGRTMKNITKIAFLGAGSMSFGLSTFRDMFSSDTLAGSTLVLVDHDAQALARMKALAERMNAEGKAGMIIESTTDRRAAFDGASVVINSVAIDRMRLWKMDFEIPKKYGIRQTLGENGGPGGLFFTMRTLPLIFEITRDMEEMCPDALFLNFSNPESRIVLALGKYSPIKSMGLCHGIFMARGALCHITGQSWHDTECWGIGLNHFQWMLQFRNRWTGEDLYPLLREKEPGFDPSFQPFSRKMFNIYGLWPSCSDDHMGEYLAFGWEGGEHGHDYDGDARERVELQQTIEGVLAGGPLPDEWKHSVGERTNVVVDGLINNRHHYLESAVLMNNGTIPNLPPDLAVEVPAIVDAAGVHPVSLGPLPEPMQKLALVQAGVQQLSVEAAVHASKELALQALLADPVVNSADAAVKLLDELWEINKPYIRKCV</sequence>
<evidence type="ECO:0000256" key="11">
    <source>
        <dbReference type="PIRSR" id="PIRSR601088-4"/>
    </source>
</evidence>
<comment type="cofactor">
    <cofactor evidence="12">
        <name>NAD(+)</name>
        <dbReference type="ChEBI" id="CHEBI:57540"/>
    </cofactor>
    <text evidence="12">Binds 1 NAD(+) per subunit.</text>
</comment>
<feature type="binding site" evidence="9">
    <location>
        <position position="168"/>
    </location>
    <ligand>
        <name>substrate</name>
    </ligand>
</feature>
<proteinExistence type="inferred from homology"/>
<evidence type="ECO:0000259" key="13">
    <source>
        <dbReference type="Pfam" id="PF11975"/>
    </source>
</evidence>
<dbReference type="SUPFAM" id="SSF51735">
    <property type="entry name" value="NAD(P)-binding Rossmann-fold domains"/>
    <property type="match status" value="1"/>
</dbReference>
<dbReference type="CDD" id="cd05297">
    <property type="entry name" value="GH4_alpha_glucosidase_galactosidase"/>
    <property type="match status" value="1"/>
</dbReference>
<comment type="cofactor">
    <cofactor evidence="1">
        <name>Mn(2+)</name>
        <dbReference type="ChEBI" id="CHEBI:29035"/>
    </cofactor>
</comment>
<reference evidence="14 15" key="1">
    <citation type="submission" date="2015-01" db="EMBL/GenBank/DDBJ databases">
        <title>Genome Sequence of Magnetospirillum magnetotacticum Strain MS-1.</title>
        <authorList>
            <person name="Marinov G.K."/>
            <person name="Smalley M.D."/>
            <person name="DeSalvo G."/>
        </authorList>
    </citation>
    <scope>NUCLEOTIDE SEQUENCE [LARGE SCALE GENOMIC DNA]</scope>
    <source>
        <strain evidence="14 15">MS-1</strain>
    </source>
</reference>
<keyword evidence="10" id="KW-0408">Iron</keyword>
<evidence type="ECO:0000256" key="7">
    <source>
        <dbReference type="ARBA" id="ARBA00023277"/>
    </source>
</evidence>
<dbReference type="InterPro" id="IPR053715">
    <property type="entry name" value="GH4_Enzyme_sf"/>
</dbReference>
<keyword evidence="4 12" id="KW-0378">Hydrolase</keyword>
<comment type="similarity">
    <text evidence="2 12">Belongs to the glycosyl hydrolase 4 family.</text>
</comment>
<dbReference type="Pfam" id="PF11975">
    <property type="entry name" value="Glyco_hydro_4C"/>
    <property type="match status" value="1"/>
</dbReference>
<comment type="caution">
    <text evidence="14">The sequence shown here is derived from an EMBL/GenBank/DDBJ whole genome shotgun (WGS) entry which is preliminary data.</text>
</comment>
<dbReference type="PRINTS" id="PR00732">
    <property type="entry name" value="GLHYDRLASE4"/>
</dbReference>
<dbReference type="SUPFAM" id="SSF56327">
    <property type="entry name" value="LDH C-terminal domain-like"/>
    <property type="match status" value="1"/>
</dbReference>
<dbReference type="PANTHER" id="PTHR32092">
    <property type="entry name" value="6-PHOSPHO-BETA-GLUCOSIDASE-RELATED"/>
    <property type="match status" value="1"/>
</dbReference>
<dbReference type="STRING" id="272627.CCC_02068"/>
<evidence type="ECO:0000256" key="5">
    <source>
        <dbReference type="ARBA" id="ARBA00023027"/>
    </source>
</evidence>
<dbReference type="Pfam" id="PF02056">
    <property type="entry name" value="Glyco_hydro_4"/>
    <property type="match status" value="1"/>
</dbReference>
<accession>A0A0C2YU36</accession>
<evidence type="ECO:0000256" key="10">
    <source>
        <dbReference type="PIRSR" id="PIRSR601088-3"/>
    </source>
</evidence>
<dbReference type="GO" id="GO:0004553">
    <property type="term" value="F:hydrolase activity, hydrolyzing O-glycosyl compounds"/>
    <property type="evidence" value="ECO:0007669"/>
    <property type="project" value="InterPro"/>
</dbReference>
<evidence type="ECO:0000256" key="8">
    <source>
        <dbReference type="ARBA" id="ARBA00023295"/>
    </source>
</evidence>
<organism evidence="14 15">
    <name type="scientific">Paramagnetospirillum magnetotacticum MS-1</name>
    <dbReference type="NCBI Taxonomy" id="272627"/>
    <lineage>
        <taxon>Bacteria</taxon>
        <taxon>Pseudomonadati</taxon>
        <taxon>Pseudomonadota</taxon>
        <taxon>Alphaproteobacteria</taxon>
        <taxon>Rhodospirillales</taxon>
        <taxon>Magnetospirillaceae</taxon>
        <taxon>Paramagnetospirillum</taxon>
    </lineage>
</organism>
<keyword evidence="8 12" id="KW-0326">Glycosidase</keyword>
<evidence type="ECO:0000256" key="2">
    <source>
        <dbReference type="ARBA" id="ARBA00010141"/>
    </source>
</evidence>
<evidence type="ECO:0000256" key="6">
    <source>
        <dbReference type="ARBA" id="ARBA00023211"/>
    </source>
</evidence>
<protein>
    <submittedName>
        <fullName evidence="14">Alpha-galactosidase</fullName>
    </submittedName>
</protein>
<dbReference type="Gene3D" id="3.90.1820.10">
    <property type="entry name" value="AglA-like glucosidase"/>
    <property type="match status" value="1"/>
</dbReference>
<dbReference type="InterPro" id="IPR022616">
    <property type="entry name" value="Glyco_hydro_4_C"/>
</dbReference>
<evidence type="ECO:0000256" key="12">
    <source>
        <dbReference type="RuleBase" id="RU361152"/>
    </source>
</evidence>
<keyword evidence="5 12" id="KW-0520">NAD</keyword>
<dbReference type="GO" id="GO:0016616">
    <property type="term" value="F:oxidoreductase activity, acting on the CH-OH group of donors, NAD or NADP as acceptor"/>
    <property type="evidence" value="ECO:0007669"/>
    <property type="project" value="InterPro"/>
</dbReference>
<keyword evidence="10" id="KW-0170">Cobalt</keyword>
<feature type="site" description="Increases basicity of active site Tyr" evidence="11">
    <location>
        <position position="130"/>
    </location>
</feature>
<feature type="domain" description="Glycosyl hydrolase family 4 C-terminal" evidence="13">
    <location>
        <begin position="215"/>
        <end position="418"/>
    </location>
</feature>
<evidence type="ECO:0000313" key="14">
    <source>
        <dbReference type="EMBL" id="KIL98618.1"/>
    </source>
</evidence>
<gene>
    <name evidence="14" type="ORF">CCC_02068</name>
</gene>
<dbReference type="PANTHER" id="PTHR32092:SF6">
    <property type="entry name" value="ALPHA-GALACTOSIDASE"/>
    <property type="match status" value="1"/>
</dbReference>
<name>A0A0C2YU36_PARME</name>
<dbReference type="EMBL" id="JXSL01000027">
    <property type="protein sequence ID" value="KIL98618.1"/>
    <property type="molecule type" value="Genomic_DNA"/>
</dbReference>
<evidence type="ECO:0000313" key="15">
    <source>
        <dbReference type="Proteomes" id="UP000031971"/>
    </source>
</evidence>
<keyword evidence="10" id="KW-0533">Nickel</keyword>
<evidence type="ECO:0000256" key="4">
    <source>
        <dbReference type="ARBA" id="ARBA00022801"/>
    </source>
</evidence>
<dbReference type="InterPro" id="IPR036291">
    <property type="entry name" value="NAD(P)-bd_dom_sf"/>
</dbReference>
<evidence type="ECO:0000256" key="1">
    <source>
        <dbReference type="ARBA" id="ARBA00001936"/>
    </source>
</evidence>
<keyword evidence="6 10" id="KW-0464">Manganese</keyword>
<dbReference type="InterPro" id="IPR015955">
    <property type="entry name" value="Lactate_DH/Glyco_Ohase_4_C"/>
</dbReference>
<keyword evidence="3 10" id="KW-0479">Metal-binding</keyword>
<evidence type="ECO:0000256" key="9">
    <source>
        <dbReference type="PIRSR" id="PIRSR601088-2"/>
    </source>
</evidence>
<dbReference type="AlphaFoldDB" id="A0A0C2YU36"/>
<dbReference type="GO" id="GO:0005975">
    <property type="term" value="P:carbohydrate metabolic process"/>
    <property type="evidence" value="ECO:0007669"/>
    <property type="project" value="InterPro"/>
</dbReference>
<dbReference type="InterPro" id="IPR001088">
    <property type="entry name" value="Glyco_hydro_4"/>
</dbReference>